<comment type="caution">
    <text evidence="2">The sequence shown here is derived from an EMBL/GenBank/DDBJ whole genome shotgun (WGS) entry which is preliminary data.</text>
</comment>
<protein>
    <submittedName>
        <fullName evidence="2">Uncharacterized protein</fullName>
    </submittedName>
</protein>
<keyword evidence="3" id="KW-1185">Reference proteome</keyword>
<feature type="compositionally biased region" description="Polar residues" evidence="1">
    <location>
        <begin position="42"/>
        <end position="55"/>
    </location>
</feature>
<sequence length="189" mass="20901">MGSCFSEPAKPKRRRRSSSDGETVLVRRRIAQVERHHRYVTDASSSANVHLTSGNRSRHRDSAGHRTTSRRKSKGDKSGSHDKKNRSGQHGGGSHRSHRSRGHGFTKDSESENEEDEQWQLQENQNQVAFWAGESTRGHDGKSPVGINPRGGVCGQESAAEPRTGDNLDDDVSSLHGDEVEEVVEPRDS</sequence>
<evidence type="ECO:0000256" key="1">
    <source>
        <dbReference type="SAM" id="MobiDB-lite"/>
    </source>
</evidence>
<feature type="compositionally biased region" description="Polar residues" evidence="1">
    <location>
        <begin position="119"/>
        <end position="128"/>
    </location>
</feature>
<dbReference type="EMBL" id="PXOA01000617">
    <property type="protein sequence ID" value="RFU73701.1"/>
    <property type="molecule type" value="Genomic_DNA"/>
</dbReference>
<organism evidence="2 3">
    <name type="scientific">Trichoderma arundinaceum</name>
    <dbReference type="NCBI Taxonomy" id="490622"/>
    <lineage>
        <taxon>Eukaryota</taxon>
        <taxon>Fungi</taxon>
        <taxon>Dikarya</taxon>
        <taxon>Ascomycota</taxon>
        <taxon>Pezizomycotina</taxon>
        <taxon>Sordariomycetes</taxon>
        <taxon>Hypocreomycetidae</taxon>
        <taxon>Hypocreales</taxon>
        <taxon>Hypocreaceae</taxon>
        <taxon>Trichoderma</taxon>
    </lineage>
</organism>
<gene>
    <name evidence="2" type="ORF">TARUN_8552</name>
</gene>
<accession>A0A395NCS6</accession>
<reference evidence="2 3" key="1">
    <citation type="journal article" date="2018" name="PLoS Pathog.">
        <title>Evolution of structural diversity of trichothecenes, a family of toxins produced by plant pathogenic and entomopathogenic fungi.</title>
        <authorList>
            <person name="Proctor R.H."/>
            <person name="McCormick S.P."/>
            <person name="Kim H.S."/>
            <person name="Cardoza R.E."/>
            <person name="Stanley A.M."/>
            <person name="Lindo L."/>
            <person name="Kelly A."/>
            <person name="Brown D.W."/>
            <person name="Lee T."/>
            <person name="Vaughan M.M."/>
            <person name="Alexander N.J."/>
            <person name="Busman M."/>
            <person name="Gutierrez S."/>
        </authorList>
    </citation>
    <scope>NUCLEOTIDE SEQUENCE [LARGE SCALE GENOMIC DNA]</scope>
    <source>
        <strain evidence="2 3">IBT 40837</strain>
    </source>
</reference>
<proteinExistence type="predicted"/>
<evidence type="ECO:0000313" key="2">
    <source>
        <dbReference type="EMBL" id="RFU73701.1"/>
    </source>
</evidence>
<name>A0A395NCS6_TRIAR</name>
<feature type="compositionally biased region" description="Basic residues" evidence="1">
    <location>
        <begin position="83"/>
        <end position="104"/>
    </location>
</feature>
<evidence type="ECO:0000313" key="3">
    <source>
        <dbReference type="Proteomes" id="UP000266272"/>
    </source>
</evidence>
<dbReference type="AlphaFoldDB" id="A0A395NCS6"/>
<feature type="compositionally biased region" description="Basic residues" evidence="1">
    <location>
        <begin position="26"/>
        <end position="38"/>
    </location>
</feature>
<dbReference type="Proteomes" id="UP000266272">
    <property type="component" value="Unassembled WGS sequence"/>
</dbReference>
<feature type="region of interest" description="Disordered" evidence="1">
    <location>
        <begin position="1"/>
        <end position="189"/>
    </location>
</feature>